<dbReference type="PROSITE" id="PS50935">
    <property type="entry name" value="SSB"/>
    <property type="match status" value="1"/>
</dbReference>
<dbReference type="PANTHER" id="PTHR10302:SF0">
    <property type="entry name" value="SINGLE-STRANDED DNA-BINDING PROTEIN, MITOCHONDRIAL"/>
    <property type="match status" value="1"/>
</dbReference>
<dbReference type="HAMAP" id="MF_00984">
    <property type="entry name" value="SSB"/>
    <property type="match status" value="1"/>
</dbReference>
<evidence type="ECO:0000256" key="2">
    <source>
        <dbReference type="PROSITE-ProRule" id="PRU00252"/>
    </source>
</evidence>
<dbReference type="GO" id="GO:0003697">
    <property type="term" value="F:single-stranded DNA binding"/>
    <property type="evidence" value="ECO:0007669"/>
    <property type="project" value="InterPro"/>
</dbReference>
<proteinExistence type="inferred from homology"/>
<name>A0A9W7XTX0_9FUNG</name>
<dbReference type="Pfam" id="PF00436">
    <property type="entry name" value="SSB"/>
    <property type="match status" value="1"/>
</dbReference>
<dbReference type="InterPro" id="IPR012340">
    <property type="entry name" value="NA-bd_OB-fold"/>
</dbReference>
<evidence type="ECO:0000313" key="4">
    <source>
        <dbReference type="Proteomes" id="UP001149813"/>
    </source>
</evidence>
<dbReference type="GO" id="GO:0042645">
    <property type="term" value="C:mitochondrial nucleoid"/>
    <property type="evidence" value="ECO:0007669"/>
    <property type="project" value="TreeGrafter"/>
</dbReference>
<reference evidence="3" key="1">
    <citation type="submission" date="2022-07" db="EMBL/GenBank/DDBJ databases">
        <title>Phylogenomic reconstructions and comparative analyses of Kickxellomycotina fungi.</title>
        <authorList>
            <person name="Reynolds N.K."/>
            <person name="Stajich J.E."/>
            <person name="Barry K."/>
            <person name="Grigoriev I.V."/>
            <person name="Crous P."/>
            <person name="Smith M.E."/>
        </authorList>
    </citation>
    <scope>NUCLEOTIDE SEQUENCE</scope>
    <source>
        <strain evidence="3">NBRC 32514</strain>
    </source>
</reference>
<dbReference type="Gene3D" id="2.40.50.140">
    <property type="entry name" value="Nucleic acid-binding proteins"/>
    <property type="match status" value="1"/>
</dbReference>
<organism evidence="3 4">
    <name type="scientific">Coemansia erecta</name>
    <dbReference type="NCBI Taxonomy" id="147472"/>
    <lineage>
        <taxon>Eukaryota</taxon>
        <taxon>Fungi</taxon>
        <taxon>Fungi incertae sedis</taxon>
        <taxon>Zoopagomycota</taxon>
        <taxon>Kickxellomycotina</taxon>
        <taxon>Kickxellomycetes</taxon>
        <taxon>Kickxellales</taxon>
        <taxon>Kickxellaceae</taxon>
        <taxon>Coemansia</taxon>
    </lineage>
</organism>
<gene>
    <name evidence="3" type="ORF">LPJ53_004663</name>
</gene>
<evidence type="ECO:0000313" key="3">
    <source>
        <dbReference type="EMBL" id="KAJ1720736.1"/>
    </source>
</evidence>
<protein>
    <recommendedName>
        <fullName evidence="5">Nucleic acid-binding protein</fullName>
    </recommendedName>
</protein>
<dbReference type="SUPFAM" id="SSF50249">
    <property type="entry name" value="Nucleic acid-binding proteins"/>
    <property type="match status" value="1"/>
</dbReference>
<keyword evidence="4" id="KW-1185">Reference proteome</keyword>
<dbReference type="CDD" id="cd04496">
    <property type="entry name" value="SSB_OBF"/>
    <property type="match status" value="1"/>
</dbReference>
<dbReference type="OrthoDB" id="1078367at2759"/>
<sequence length="156" mass="17160">MFSSLLSRSAGNAKTLLAAVNKTQARSLNVSMNKVILIGNVGKDPEDHTFKNGGRLVSFPLATSRRYKDSEGNIVEQTFWHKIRLGGQSADNAMNLVKKGTLLQIDGSIRYDTYTNKDGIEVHSTSIQATDFKIQAFPKRKEGEEGRAAAAEEEED</sequence>
<evidence type="ECO:0000256" key="1">
    <source>
        <dbReference type="ARBA" id="ARBA00023125"/>
    </source>
</evidence>
<dbReference type="EMBL" id="JANBOJ010000229">
    <property type="protein sequence ID" value="KAJ1720736.1"/>
    <property type="molecule type" value="Genomic_DNA"/>
</dbReference>
<accession>A0A9W7XTX0</accession>
<dbReference type="NCBIfam" id="TIGR00621">
    <property type="entry name" value="ssb"/>
    <property type="match status" value="1"/>
</dbReference>
<dbReference type="AlphaFoldDB" id="A0A9W7XTX0"/>
<comment type="caution">
    <text evidence="3">The sequence shown here is derived from an EMBL/GenBank/DDBJ whole genome shotgun (WGS) entry which is preliminary data.</text>
</comment>
<dbReference type="Proteomes" id="UP001149813">
    <property type="component" value="Unassembled WGS sequence"/>
</dbReference>
<evidence type="ECO:0008006" key="5">
    <source>
        <dbReference type="Google" id="ProtNLM"/>
    </source>
</evidence>
<dbReference type="GO" id="GO:0006264">
    <property type="term" value="P:mitochondrial DNA replication"/>
    <property type="evidence" value="ECO:0007669"/>
    <property type="project" value="TreeGrafter"/>
</dbReference>
<dbReference type="PANTHER" id="PTHR10302">
    <property type="entry name" value="SINGLE-STRANDED DNA-BINDING PROTEIN"/>
    <property type="match status" value="1"/>
</dbReference>
<dbReference type="InterPro" id="IPR000424">
    <property type="entry name" value="Primosome_PriB/ssb"/>
</dbReference>
<keyword evidence="1 2" id="KW-0238">DNA-binding</keyword>
<dbReference type="InterPro" id="IPR011344">
    <property type="entry name" value="ssDNA-bd"/>
</dbReference>